<gene>
    <name evidence="2" type="ORF">OEZ85_005275</name>
</gene>
<dbReference type="Gene3D" id="3.40.390.10">
    <property type="entry name" value="Collagenase (Catalytic Domain)"/>
    <property type="match status" value="1"/>
</dbReference>
<evidence type="ECO:0000259" key="1">
    <source>
        <dbReference type="Pfam" id="PF17892"/>
    </source>
</evidence>
<accession>A0ABY8UJT4</accession>
<dbReference type="Pfam" id="PF17963">
    <property type="entry name" value="Big_9"/>
    <property type="match status" value="1"/>
</dbReference>
<dbReference type="InterPro" id="IPR041690">
    <property type="entry name" value="Cadherin_5"/>
</dbReference>
<dbReference type="Pfam" id="PF17892">
    <property type="entry name" value="Cadherin_5"/>
    <property type="match status" value="1"/>
</dbReference>
<dbReference type="SUPFAM" id="SSF55486">
    <property type="entry name" value="Metalloproteases ('zincins'), catalytic domain"/>
    <property type="match status" value="2"/>
</dbReference>
<sequence length="642" mass="68916">MPSARRKIFLQFQGCVTQGTAWNALYTNGRPIATPMFKTDSDPSSISNAEGRLIIAMWRAVAEYFAIWEVDVTTEDPGFATLERLNEDDEQYGVRGCIGGTAADWYGKPVSGLALQGTFGVINSNKSSSKILRDFFVFQGPDKFSGPLDFKFTSRAIVHEIGHTLGLSHDGDATSEYFAGDSIWGPVMGMAQGEWAQWSNGTYPPKYGPGNNLEDDLAIISRTLPRLPDELGLDAATARQLCSADIPCSTSGTTRSAQVAARCSTATDRDYYSVTIDAATPTTVLVTIAYSPTLLILRPTNASSQSYVRQSTRRSSLRLELQAEANGLRVERNGPGVNEWSDKHHYKLTAPGVGTFTFWLVPTVELQPGSSQPNRPMLPTTYGNVGSYTMTVTLRDAGAANNPPVAQNDTITIRPDYPYMITSDVLLANDSDLDGDPLRVVRVRSADTQYGKITQIDDVNWAYFPSRGANGVAELIRYTVTDSVTEDSTVEGWLSLVIAAYNEPNRSPVAAPAAFSISLTPPGGASTSTSSIDFNIANYVTDPDGDFLIFEDPSKPLYGFLEPLQLSSQFANTWWRYTPTPEGGTSETGAAVAEQLTYVVTDARGAATLGTVNITQASGLLPAAAAAAAAAALVLPASGTSL</sequence>
<evidence type="ECO:0000313" key="2">
    <source>
        <dbReference type="EMBL" id="WIA20933.1"/>
    </source>
</evidence>
<organism evidence="2 3">
    <name type="scientific">Tetradesmus obliquus</name>
    <name type="common">Green alga</name>
    <name type="synonym">Acutodesmus obliquus</name>
    <dbReference type="NCBI Taxonomy" id="3088"/>
    <lineage>
        <taxon>Eukaryota</taxon>
        <taxon>Viridiplantae</taxon>
        <taxon>Chlorophyta</taxon>
        <taxon>core chlorophytes</taxon>
        <taxon>Chlorophyceae</taxon>
        <taxon>CS clade</taxon>
        <taxon>Sphaeropleales</taxon>
        <taxon>Scenedesmaceae</taxon>
        <taxon>Tetradesmus</taxon>
    </lineage>
</organism>
<feature type="domain" description="Cadherin-like" evidence="1">
    <location>
        <begin position="401"/>
        <end position="488"/>
    </location>
</feature>
<dbReference type="Proteomes" id="UP001244341">
    <property type="component" value="Chromosome 12b"/>
</dbReference>
<proteinExistence type="predicted"/>
<evidence type="ECO:0000313" key="3">
    <source>
        <dbReference type="Proteomes" id="UP001244341"/>
    </source>
</evidence>
<dbReference type="EMBL" id="CP126219">
    <property type="protein sequence ID" value="WIA20933.1"/>
    <property type="molecule type" value="Genomic_DNA"/>
</dbReference>
<keyword evidence="3" id="KW-1185">Reference proteome</keyword>
<protein>
    <recommendedName>
        <fullName evidence="1">Cadherin-like domain-containing protein</fullName>
    </recommendedName>
</protein>
<reference evidence="2 3" key="1">
    <citation type="submission" date="2023-05" db="EMBL/GenBank/DDBJ databases">
        <title>A 100% complete, gapless, phased diploid assembly of the Scenedesmus obliquus UTEX 3031 genome.</title>
        <authorList>
            <person name="Biondi T.C."/>
            <person name="Hanschen E.R."/>
            <person name="Kwon T."/>
            <person name="Eng W."/>
            <person name="Kruse C.P.S."/>
            <person name="Koehler S.I."/>
            <person name="Kunde Y."/>
            <person name="Gleasner C.D."/>
            <person name="You Mak K.T."/>
            <person name="Polle J."/>
            <person name="Hovde B.T."/>
            <person name="Starkenburg S.R."/>
        </authorList>
    </citation>
    <scope>NUCLEOTIDE SEQUENCE [LARGE SCALE GENOMIC DNA]</scope>
    <source>
        <strain evidence="2 3">DOE0152z</strain>
    </source>
</reference>
<dbReference type="InterPro" id="IPR024079">
    <property type="entry name" value="MetalloPept_cat_dom_sf"/>
</dbReference>
<name>A0ABY8UJT4_TETOB</name>